<feature type="domain" description="GGDEF" evidence="7">
    <location>
        <begin position="676"/>
        <end position="809"/>
    </location>
</feature>
<dbReference type="FunFam" id="3.30.70.270:FF:000001">
    <property type="entry name" value="Diguanylate cyclase domain protein"/>
    <property type="match status" value="1"/>
</dbReference>
<feature type="transmembrane region" description="Helical" evidence="5">
    <location>
        <begin position="166"/>
        <end position="185"/>
    </location>
</feature>
<feature type="transmembrane region" description="Helical" evidence="5">
    <location>
        <begin position="197"/>
        <end position="216"/>
    </location>
</feature>
<dbReference type="SMART" id="SM00052">
    <property type="entry name" value="EAL"/>
    <property type="match status" value="1"/>
</dbReference>
<dbReference type="InterPro" id="IPR052155">
    <property type="entry name" value="Biofilm_reg_signaling"/>
</dbReference>
<evidence type="ECO:0000256" key="5">
    <source>
        <dbReference type="SAM" id="Phobius"/>
    </source>
</evidence>
<dbReference type="SUPFAM" id="SSF141868">
    <property type="entry name" value="EAL domain-like"/>
    <property type="match status" value="1"/>
</dbReference>
<keyword evidence="9" id="KW-1185">Reference proteome</keyword>
<dbReference type="InterPro" id="IPR035919">
    <property type="entry name" value="EAL_sf"/>
</dbReference>
<evidence type="ECO:0000256" key="2">
    <source>
        <dbReference type="ARBA" id="ARBA00012282"/>
    </source>
</evidence>
<dbReference type="Proteomes" id="UP000623776">
    <property type="component" value="Unassembled WGS sequence"/>
</dbReference>
<gene>
    <name evidence="8" type="ORF">GCM10007157_15830</name>
</gene>
<dbReference type="FunFam" id="3.20.20.450:FF:000001">
    <property type="entry name" value="Cyclic di-GMP phosphodiesterase yahA"/>
    <property type="match status" value="1"/>
</dbReference>
<protein>
    <recommendedName>
        <fullName evidence="2">cyclic-guanylate-specific phosphodiesterase</fullName>
        <ecNumber evidence="2">3.1.4.52</ecNumber>
    </recommendedName>
</protein>
<dbReference type="GO" id="GO:0071732">
    <property type="term" value="P:cellular response to nitric oxide"/>
    <property type="evidence" value="ECO:0007669"/>
    <property type="project" value="UniProtKB-ARBA"/>
</dbReference>
<feature type="transmembrane region" description="Helical" evidence="5">
    <location>
        <begin position="12"/>
        <end position="37"/>
    </location>
</feature>
<dbReference type="NCBIfam" id="TIGR00254">
    <property type="entry name" value="GGDEF"/>
    <property type="match status" value="1"/>
</dbReference>
<keyword evidence="5" id="KW-1133">Transmembrane helix</keyword>
<dbReference type="AlphaFoldDB" id="A0A8H9I2E3"/>
<dbReference type="CDD" id="cd01949">
    <property type="entry name" value="GGDEF"/>
    <property type="match status" value="1"/>
</dbReference>
<dbReference type="InterPro" id="IPR001633">
    <property type="entry name" value="EAL_dom"/>
</dbReference>
<evidence type="ECO:0000313" key="8">
    <source>
        <dbReference type="EMBL" id="GGW24730.1"/>
    </source>
</evidence>
<comment type="catalytic activity">
    <reaction evidence="4">
        <text>3',3'-c-di-GMP + H2O = 5'-phosphoguanylyl(3'-&gt;5')guanosine + H(+)</text>
        <dbReference type="Rhea" id="RHEA:24902"/>
        <dbReference type="ChEBI" id="CHEBI:15377"/>
        <dbReference type="ChEBI" id="CHEBI:15378"/>
        <dbReference type="ChEBI" id="CHEBI:58754"/>
        <dbReference type="ChEBI" id="CHEBI:58805"/>
        <dbReference type="EC" id="3.1.4.52"/>
    </reaction>
    <physiologicalReaction direction="left-to-right" evidence="4">
        <dbReference type="Rhea" id="RHEA:24903"/>
    </physiologicalReaction>
</comment>
<dbReference type="PANTHER" id="PTHR44757:SF2">
    <property type="entry name" value="BIOFILM ARCHITECTURE MAINTENANCE PROTEIN MBAA"/>
    <property type="match status" value="1"/>
</dbReference>
<dbReference type="CDD" id="cd01948">
    <property type="entry name" value="EAL"/>
    <property type="match status" value="1"/>
</dbReference>
<evidence type="ECO:0000259" key="7">
    <source>
        <dbReference type="PROSITE" id="PS50887"/>
    </source>
</evidence>
<dbReference type="PROSITE" id="PS50887">
    <property type="entry name" value="GGDEF"/>
    <property type="match status" value="1"/>
</dbReference>
<keyword evidence="5" id="KW-0472">Membrane</keyword>
<dbReference type="InterPro" id="IPR043128">
    <property type="entry name" value="Rev_trsase/Diguanyl_cyclase"/>
</dbReference>
<dbReference type="EC" id="3.1.4.52" evidence="2"/>
<dbReference type="SMART" id="SM00267">
    <property type="entry name" value="GGDEF"/>
    <property type="match status" value="1"/>
</dbReference>
<dbReference type="SUPFAM" id="SSF55073">
    <property type="entry name" value="Nucleotide cyclase"/>
    <property type="match status" value="1"/>
</dbReference>
<dbReference type="Pfam" id="PF00990">
    <property type="entry name" value="GGDEF"/>
    <property type="match status" value="1"/>
</dbReference>
<keyword evidence="5" id="KW-0812">Transmembrane</keyword>
<evidence type="ECO:0000259" key="6">
    <source>
        <dbReference type="PROSITE" id="PS50883"/>
    </source>
</evidence>
<keyword evidence="3" id="KW-0973">c-di-GMP</keyword>
<organism evidence="8 9">
    <name type="scientific">Vreelandella hamiltonii</name>
    <dbReference type="NCBI Taxonomy" id="502829"/>
    <lineage>
        <taxon>Bacteria</taxon>
        <taxon>Pseudomonadati</taxon>
        <taxon>Pseudomonadota</taxon>
        <taxon>Gammaproteobacteria</taxon>
        <taxon>Oceanospirillales</taxon>
        <taxon>Halomonadaceae</taxon>
        <taxon>Vreelandella</taxon>
    </lineage>
</organism>
<dbReference type="Gene3D" id="3.30.70.270">
    <property type="match status" value="1"/>
</dbReference>
<feature type="domain" description="EAL" evidence="6">
    <location>
        <begin position="818"/>
        <end position="1071"/>
    </location>
</feature>
<dbReference type="EMBL" id="BMXN01000006">
    <property type="protein sequence ID" value="GGW24730.1"/>
    <property type="molecule type" value="Genomic_DNA"/>
</dbReference>
<evidence type="ECO:0000256" key="4">
    <source>
        <dbReference type="ARBA" id="ARBA00051114"/>
    </source>
</evidence>
<proteinExistence type="predicted"/>
<feature type="transmembrane region" description="Helical" evidence="5">
    <location>
        <begin position="49"/>
        <end position="69"/>
    </location>
</feature>
<comment type="cofactor">
    <cofactor evidence="1">
        <name>Mg(2+)</name>
        <dbReference type="ChEBI" id="CHEBI:18420"/>
    </cofactor>
</comment>
<comment type="caution">
    <text evidence="8">The sequence shown here is derived from an EMBL/GenBank/DDBJ whole genome shotgun (WGS) entry which is preliminary data.</text>
</comment>
<dbReference type="GO" id="GO:0071111">
    <property type="term" value="F:cyclic-guanylate-specific phosphodiesterase activity"/>
    <property type="evidence" value="ECO:0007669"/>
    <property type="project" value="UniProtKB-EC"/>
</dbReference>
<sequence length="1072" mass="118823">MDVHNRELALQTGLLMLLATTVIIGGASLLFGVIPHLPQPQALAILPDSALVILLSGLGLSAVMANLAYWRRVTSVSLLLLCLYTLAHNLLAGTSGLSLLTGQPRLPSQALPTLTLAAFCLWVGPVGGWQRRMWQTGGILLWVIGIITLADQAGAALPHWLPRASALLPGLLCFSFGLAMIMVSRHIPHLTTSLSKTAVLAGLLGVSISMASWFLISWNQHQSVRTEAHHILESVTTSVERALTSRALVLKRLAERWQGVFIDASSRQREVVRYWNDYPSFLAMAYLDPSSRETWRRAQQGNDLLWLDEQLTKPTVLRWLNQQRATEQWLLPDAARPDIALLALMPSSEPRFQLVVMIDIDFLIGKETTIAEQAFALSISHDNGEMVNLRGLDSNPDHHEGTPLSEEILLLPEDTALHLSLWPRGSASFELGNFIAAGVGISGLLLTYQLVLSLALMAARAQRSVELTQAKEALEDQHRIQAMIARDEPYSATLLQICRLLEHQNPQWEVAIWRLEPSSARRIELLSASLPAALQSDPSLNESLMRLASELQLQQRSTVAWSLDEPSAEEFSRLLSEYGYRRASLHLLDGSDSHALGAVVLLSKHANVTSPDPGAQSSPSLLASALRLMRLAIERHNHQQTLLFHATHDALTGLGNRALFEDRLRHDVALAQRHQQQLAVLFIDLDDFKPINDTLGHAVGDKVLIHVAKRLEAMIRPSDTLCRLGGDEFVLLLPDLVNARDAEEVAERLLVELAKPYRIDRHELYLSASIGVALSDETLEQPAALLQQADMAMYKAKQQGRNTQQTFTHDINHKLTQRVTLRNELQEAMAQEQFELHYQPLLTRDGKVHGFEALVRWNHPLKGAISPGLFIPIAEETGQIIGLSAWVMERAARDFCLLRPLLAGQPRVAINLSPLQFHRPSFLNTLRQTLAETGLPPGSLELELTEGILMNDTEAAIETLNALRELGVSIAIDDFGTGFSSLSYLRHLPIDKIKIDRSFIMNIDHHRKDAAVVQGIIALAHHLDLTVVAEGIETDAQQQQLLLLGCDVLQGYLLARPMPFDTLKSWLTERQG</sequence>
<feature type="transmembrane region" description="Helical" evidence="5">
    <location>
        <begin position="76"/>
        <end position="97"/>
    </location>
</feature>
<feature type="transmembrane region" description="Helical" evidence="5">
    <location>
        <begin position="109"/>
        <end position="127"/>
    </location>
</feature>
<dbReference type="Pfam" id="PF00563">
    <property type="entry name" value="EAL"/>
    <property type="match status" value="1"/>
</dbReference>
<dbReference type="RefSeq" id="WP_189463357.1">
    <property type="nucleotide sequence ID" value="NZ_BMXN01000006.1"/>
</dbReference>
<reference evidence="9" key="1">
    <citation type="journal article" date="2019" name="Int. J. Syst. Evol. Microbiol.">
        <title>The Global Catalogue of Microorganisms (GCM) 10K type strain sequencing project: providing services to taxonomists for standard genome sequencing and annotation.</title>
        <authorList>
            <consortium name="The Broad Institute Genomics Platform"/>
            <consortium name="The Broad Institute Genome Sequencing Center for Infectious Disease"/>
            <person name="Wu L."/>
            <person name="Ma J."/>
        </authorList>
    </citation>
    <scope>NUCLEOTIDE SEQUENCE [LARGE SCALE GENOMIC DNA]</scope>
    <source>
        <strain evidence="9">KCTC 22154</strain>
    </source>
</reference>
<dbReference type="InterPro" id="IPR000160">
    <property type="entry name" value="GGDEF_dom"/>
</dbReference>
<dbReference type="InterPro" id="IPR029787">
    <property type="entry name" value="Nucleotide_cyclase"/>
</dbReference>
<evidence type="ECO:0000256" key="1">
    <source>
        <dbReference type="ARBA" id="ARBA00001946"/>
    </source>
</evidence>
<dbReference type="Gene3D" id="3.20.20.450">
    <property type="entry name" value="EAL domain"/>
    <property type="match status" value="1"/>
</dbReference>
<accession>A0A8H9I2E3</accession>
<name>A0A8H9I2E3_9GAMM</name>
<feature type="transmembrane region" description="Helical" evidence="5">
    <location>
        <begin position="139"/>
        <end position="160"/>
    </location>
</feature>
<dbReference type="PANTHER" id="PTHR44757">
    <property type="entry name" value="DIGUANYLATE CYCLASE DGCP"/>
    <property type="match status" value="1"/>
</dbReference>
<dbReference type="PROSITE" id="PS50883">
    <property type="entry name" value="EAL"/>
    <property type="match status" value="1"/>
</dbReference>
<evidence type="ECO:0000256" key="3">
    <source>
        <dbReference type="ARBA" id="ARBA00022636"/>
    </source>
</evidence>
<evidence type="ECO:0000313" key="9">
    <source>
        <dbReference type="Proteomes" id="UP000623776"/>
    </source>
</evidence>